<organism evidence="1 2">
    <name type="scientific">Staphylotrichum tortipilum</name>
    <dbReference type="NCBI Taxonomy" id="2831512"/>
    <lineage>
        <taxon>Eukaryota</taxon>
        <taxon>Fungi</taxon>
        <taxon>Dikarya</taxon>
        <taxon>Ascomycota</taxon>
        <taxon>Pezizomycotina</taxon>
        <taxon>Sordariomycetes</taxon>
        <taxon>Sordariomycetidae</taxon>
        <taxon>Sordariales</taxon>
        <taxon>Chaetomiaceae</taxon>
        <taxon>Staphylotrichum</taxon>
    </lineage>
</organism>
<evidence type="ECO:0000313" key="1">
    <source>
        <dbReference type="EMBL" id="KAK3900992.1"/>
    </source>
</evidence>
<keyword evidence="2" id="KW-1185">Reference proteome</keyword>
<dbReference type="Pfam" id="PF08982">
    <property type="entry name" value="AtaL"/>
    <property type="match status" value="1"/>
</dbReference>
<dbReference type="Proteomes" id="UP001303889">
    <property type="component" value="Unassembled WGS sequence"/>
</dbReference>
<protein>
    <recommendedName>
        <fullName evidence="3">DUF1857-domain-containing protein</fullName>
    </recommendedName>
</protein>
<dbReference type="InterPro" id="IPR023393">
    <property type="entry name" value="START-like_dom_sf"/>
</dbReference>
<dbReference type="EMBL" id="MU855619">
    <property type="protein sequence ID" value="KAK3900992.1"/>
    <property type="molecule type" value="Genomic_DNA"/>
</dbReference>
<reference evidence="1" key="1">
    <citation type="journal article" date="2023" name="Mol. Phylogenet. Evol.">
        <title>Genome-scale phylogeny and comparative genomics of the fungal order Sordariales.</title>
        <authorList>
            <person name="Hensen N."/>
            <person name="Bonometti L."/>
            <person name="Westerberg I."/>
            <person name="Brannstrom I.O."/>
            <person name="Guillou S."/>
            <person name="Cros-Aarteil S."/>
            <person name="Calhoun S."/>
            <person name="Haridas S."/>
            <person name="Kuo A."/>
            <person name="Mondo S."/>
            <person name="Pangilinan J."/>
            <person name="Riley R."/>
            <person name="LaButti K."/>
            <person name="Andreopoulos B."/>
            <person name="Lipzen A."/>
            <person name="Chen C."/>
            <person name="Yan M."/>
            <person name="Daum C."/>
            <person name="Ng V."/>
            <person name="Clum A."/>
            <person name="Steindorff A."/>
            <person name="Ohm R.A."/>
            <person name="Martin F."/>
            <person name="Silar P."/>
            <person name="Natvig D.O."/>
            <person name="Lalanne C."/>
            <person name="Gautier V."/>
            <person name="Ament-Velasquez S.L."/>
            <person name="Kruys A."/>
            <person name="Hutchinson M.I."/>
            <person name="Powell A.J."/>
            <person name="Barry K."/>
            <person name="Miller A.N."/>
            <person name="Grigoriev I.V."/>
            <person name="Debuchy R."/>
            <person name="Gladieux P."/>
            <person name="Hiltunen Thoren M."/>
            <person name="Johannesson H."/>
        </authorList>
    </citation>
    <scope>NUCLEOTIDE SEQUENCE</scope>
    <source>
        <strain evidence="1">CBS 103.79</strain>
    </source>
</reference>
<proteinExistence type="predicted"/>
<dbReference type="AlphaFoldDB" id="A0AAN6RRR9"/>
<name>A0AAN6RRR9_9PEZI</name>
<accession>A0AAN6RRR9</accession>
<gene>
    <name evidence="1" type="ORF">C8A05DRAFT_16775</name>
</gene>
<comment type="caution">
    <text evidence="1">The sequence shown here is derived from an EMBL/GenBank/DDBJ whole genome shotgun (WGS) entry which is preliminary data.</text>
</comment>
<dbReference type="Gene3D" id="3.30.530.20">
    <property type="match status" value="1"/>
</dbReference>
<reference evidence="1" key="2">
    <citation type="submission" date="2023-05" db="EMBL/GenBank/DDBJ databases">
        <authorList>
            <consortium name="Lawrence Berkeley National Laboratory"/>
            <person name="Steindorff A."/>
            <person name="Hensen N."/>
            <person name="Bonometti L."/>
            <person name="Westerberg I."/>
            <person name="Brannstrom I.O."/>
            <person name="Guillou S."/>
            <person name="Cros-Aarteil S."/>
            <person name="Calhoun S."/>
            <person name="Haridas S."/>
            <person name="Kuo A."/>
            <person name="Mondo S."/>
            <person name="Pangilinan J."/>
            <person name="Riley R."/>
            <person name="Labutti K."/>
            <person name="Andreopoulos B."/>
            <person name="Lipzen A."/>
            <person name="Chen C."/>
            <person name="Yanf M."/>
            <person name="Daum C."/>
            <person name="Ng V."/>
            <person name="Clum A."/>
            <person name="Ohm R."/>
            <person name="Martin F."/>
            <person name="Silar P."/>
            <person name="Natvig D."/>
            <person name="Lalanne C."/>
            <person name="Gautier V."/>
            <person name="Ament-Velasquez S.L."/>
            <person name="Kruys A."/>
            <person name="Hutchinson M.I."/>
            <person name="Powell A.J."/>
            <person name="Barry K."/>
            <person name="Miller A.N."/>
            <person name="Grigoriev I.V."/>
            <person name="Debuchy R."/>
            <person name="Gladieux P."/>
            <person name="Thoren M.H."/>
            <person name="Johannesson H."/>
        </authorList>
    </citation>
    <scope>NUCLEOTIDE SEQUENCE</scope>
    <source>
        <strain evidence="1">CBS 103.79</strain>
    </source>
</reference>
<dbReference type="SUPFAM" id="SSF55961">
    <property type="entry name" value="Bet v1-like"/>
    <property type="match status" value="1"/>
</dbReference>
<evidence type="ECO:0008006" key="3">
    <source>
        <dbReference type="Google" id="ProtNLM"/>
    </source>
</evidence>
<sequence>MPVVNLGFSAPINPPGATPILTPSQVWTGLCAKVRHANLFVPLITACEVLSEDSSNPDEPVVTRRVTFNRTWAATAQGKEVAPGGETVVTEVCRLHEPARIDFEQEDGTRIGNFVTVDKDGGLVMTYVFEWKVKGEVAEETVARFRQVSWVFTAKMAVEGSIDTIRKIVTGEVVIP</sequence>
<evidence type="ECO:0000313" key="2">
    <source>
        <dbReference type="Proteomes" id="UP001303889"/>
    </source>
</evidence>
<dbReference type="InterPro" id="IPR015075">
    <property type="entry name" value="AtaL"/>
</dbReference>